<evidence type="ECO:0000313" key="2">
    <source>
        <dbReference type="Proteomes" id="UP000275368"/>
    </source>
</evidence>
<evidence type="ECO:0000313" key="1">
    <source>
        <dbReference type="EMBL" id="BBH22574.1"/>
    </source>
</evidence>
<dbReference type="InterPro" id="IPR052344">
    <property type="entry name" value="Transposase-related"/>
</dbReference>
<gene>
    <name evidence="1" type="ORF">Back11_39190</name>
</gene>
<organism evidence="1 2">
    <name type="scientific">Paenibacillus baekrokdamisoli</name>
    <dbReference type="NCBI Taxonomy" id="1712516"/>
    <lineage>
        <taxon>Bacteria</taxon>
        <taxon>Bacillati</taxon>
        <taxon>Bacillota</taxon>
        <taxon>Bacilli</taxon>
        <taxon>Bacillales</taxon>
        <taxon>Paenibacillaceae</taxon>
        <taxon>Paenibacillus</taxon>
    </lineage>
</organism>
<dbReference type="AlphaFoldDB" id="A0A3G9JHR2"/>
<keyword evidence="2" id="KW-1185">Reference proteome</keyword>
<dbReference type="Pfam" id="PF03050">
    <property type="entry name" value="DDE_Tnp_IS66"/>
    <property type="match status" value="1"/>
</dbReference>
<dbReference type="InterPro" id="IPR004291">
    <property type="entry name" value="Transposase_IS66_central"/>
</dbReference>
<sequence length="354" mass="40721">MFDLPKPCIFVTEHRIQKKCCPNCQTLQQASFPDQVKAPTQYGASFASWTTYLNMYQMIPLERISQFFHDLTGYRPSEATLLTTMKRMSEVLEPFEGVIRNQLLESPVVHADETGLLVERKGHWLHVMSNSDWTLIGVNESRGSNAIKELDFLPRFTNTLVHDCYATYFKEVYNFLHALCNAHLLRECIGIETYDNQPWATDMKAFLQESWEVVKKARTAGVALEEEVLQAMEARYDGILIEGQKEWATGEHTEHVRPAGRKKKSKAANLGQRLQLHKEAILRFIRDAYVPFDNNQAERDIRMVKIKIKVSGSYRTLSNAMQFARIRSIIATFRKQNLPILSSLTSAFKGQFSF</sequence>
<accession>A0A3G9JHR2</accession>
<protein>
    <submittedName>
        <fullName evidence="1">Transposase</fullName>
    </submittedName>
</protein>
<dbReference type="PANTHER" id="PTHR33678">
    <property type="entry name" value="BLL1576 PROTEIN"/>
    <property type="match status" value="1"/>
</dbReference>
<dbReference type="Proteomes" id="UP000275368">
    <property type="component" value="Chromosome"/>
</dbReference>
<reference evidence="1 2" key="1">
    <citation type="submission" date="2018-11" db="EMBL/GenBank/DDBJ databases">
        <title>Complete genome sequence of Paenibacillus baekrokdamisoli strain KCTC 33723.</title>
        <authorList>
            <person name="Kang S.W."/>
            <person name="Lee K.C."/>
            <person name="Kim K.K."/>
            <person name="Kim J.S."/>
            <person name="Kim D.S."/>
            <person name="Ko S.H."/>
            <person name="Yang S.H."/>
            <person name="Lee J.S."/>
        </authorList>
    </citation>
    <scope>NUCLEOTIDE SEQUENCE [LARGE SCALE GENOMIC DNA]</scope>
    <source>
        <strain evidence="1 2">KCTC 33723</strain>
    </source>
</reference>
<dbReference type="PANTHER" id="PTHR33678:SF1">
    <property type="entry name" value="BLL1576 PROTEIN"/>
    <property type="match status" value="1"/>
</dbReference>
<dbReference type="NCBIfam" id="NF033517">
    <property type="entry name" value="transpos_IS66"/>
    <property type="match status" value="1"/>
</dbReference>
<proteinExistence type="predicted"/>
<dbReference type="KEGG" id="pbk:Back11_39190"/>
<name>A0A3G9JHR2_9BACL</name>
<dbReference type="EMBL" id="AP019308">
    <property type="protein sequence ID" value="BBH22574.1"/>
    <property type="molecule type" value="Genomic_DNA"/>
</dbReference>